<dbReference type="Proteomes" id="UP000682802">
    <property type="component" value="Chromosome 1"/>
</dbReference>
<keyword evidence="3" id="KW-1185">Reference proteome</keyword>
<dbReference type="Pfam" id="PF00814">
    <property type="entry name" value="TsaD"/>
    <property type="match status" value="1"/>
</dbReference>
<evidence type="ECO:0000259" key="1">
    <source>
        <dbReference type="Pfam" id="PF00814"/>
    </source>
</evidence>
<protein>
    <submittedName>
        <fullName evidence="2">tRNA (Adenosine(37)-N6)-threonylcarbamoyltransferase complex dimerization subunit type 1 TsaB</fullName>
        <ecNumber evidence="2">2.3.1.234</ecNumber>
    </submittedName>
</protein>
<sequence>MILSIDTSTTVCSVALHTLEGQLLSYYEQHIDKSHSEYLAVMIQNITENAGIKMSELSAVAVSEGPGSYTGLRIGASTAKGLCYTLDIPLLGVSTLKSMALQISYTTDTDDIICPMLDARRMEVYTALYTKSMEELLSPQPMIMDENSLSDVKERLVYFGNGAEKCQELLENRPNKLIKNIVPSAQFIGELAVERYKAEDFKDVAYWEPEYLKEFQATTPRKRL</sequence>
<dbReference type="SUPFAM" id="SSF53067">
    <property type="entry name" value="Actin-like ATPase domain"/>
    <property type="match status" value="2"/>
</dbReference>
<proteinExistence type="predicted"/>
<dbReference type="GO" id="GO:0061711">
    <property type="term" value="F:tRNA N(6)-L-threonylcarbamoyladenine synthase activity"/>
    <property type="evidence" value="ECO:0007669"/>
    <property type="project" value="UniProtKB-EC"/>
</dbReference>
<keyword evidence="2" id="KW-0808">Transferase</keyword>
<organism evidence="2 3">
    <name type="scientific">Flammeovirga kamogawensis</name>
    <dbReference type="NCBI Taxonomy" id="373891"/>
    <lineage>
        <taxon>Bacteria</taxon>
        <taxon>Pseudomonadati</taxon>
        <taxon>Bacteroidota</taxon>
        <taxon>Cytophagia</taxon>
        <taxon>Cytophagales</taxon>
        <taxon>Flammeovirgaceae</taxon>
        <taxon>Flammeovirga</taxon>
    </lineage>
</organism>
<dbReference type="CDD" id="cd24032">
    <property type="entry name" value="ASKHA_NBD_TsaB"/>
    <property type="match status" value="1"/>
</dbReference>
<dbReference type="Gene3D" id="3.30.420.40">
    <property type="match status" value="2"/>
</dbReference>
<accession>A0ABX8GPU9</accession>
<dbReference type="PANTHER" id="PTHR11735:SF11">
    <property type="entry name" value="TRNA THREONYLCARBAMOYLADENOSINE BIOSYNTHESIS PROTEIN TSAB"/>
    <property type="match status" value="1"/>
</dbReference>
<dbReference type="NCBIfam" id="TIGR03725">
    <property type="entry name" value="T6A_YeaZ"/>
    <property type="match status" value="1"/>
</dbReference>
<evidence type="ECO:0000313" key="3">
    <source>
        <dbReference type="Proteomes" id="UP000682802"/>
    </source>
</evidence>
<dbReference type="PANTHER" id="PTHR11735">
    <property type="entry name" value="TRNA N6-ADENOSINE THREONYLCARBAMOYLTRANSFERASE"/>
    <property type="match status" value="1"/>
</dbReference>
<reference evidence="2 3" key="1">
    <citation type="submission" date="2021-05" db="EMBL/GenBank/DDBJ databases">
        <title>Comparative genomic studies on the polysaccharide-degrading batcterial strains of the Flammeovirga genus.</title>
        <authorList>
            <person name="Zewei F."/>
            <person name="Zheng Z."/>
            <person name="Yu L."/>
            <person name="Ruyue G."/>
            <person name="Yanhong M."/>
            <person name="Yuanyuan C."/>
            <person name="Jingyan G."/>
            <person name="Wenjun H."/>
        </authorList>
    </citation>
    <scope>NUCLEOTIDE SEQUENCE [LARGE SCALE GENOMIC DNA]</scope>
    <source>
        <strain evidence="2 3">YS10</strain>
    </source>
</reference>
<dbReference type="InterPro" id="IPR000905">
    <property type="entry name" value="Gcp-like_dom"/>
</dbReference>
<dbReference type="EC" id="2.3.1.234" evidence="2"/>
<dbReference type="InterPro" id="IPR043129">
    <property type="entry name" value="ATPase_NBD"/>
</dbReference>
<evidence type="ECO:0000313" key="2">
    <source>
        <dbReference type="EMBL" id="QWG05635.1"/>
    </source>
</evidence>
<dbReference type="InterPro" id="IPR022496">
    <property type="entry name" value="T6A_TsaB"/>
</dbReference>
<dbReference type="EMBL" id="CP076128">
    <property type="protein sequence ID" value="QWG05635.1"/>
    <property type="molecule type" value="Genomic_DNA"/>
</dbReference>
<keyword evidence="2" id="KW-0012">Acyltransferase</keyword>
<gene>
    <name evidence="2" type="primary">tsaB</name>
    <name evidence="2" type="ORF">KM029_09590</name>
</gene>
<dbReference type="RefSeq" id="WP_144073082.1">
    <property type="nucleotide sequence ID" value="NZ_CP076128.1"/>
</dbReference>
<feature type="domain" description="Gcp-like" evidence="1">
    <location>
        <begin position="32"/>
        <end position="136"/>
    </location>
</feature>
<name>A0ABX8GPU9_9BACT</name>